<keyword evidence="1 6" id="KW-0436">Ligase</keyword>
<dbReference type="InterPro" id="IPR004408">
    <property type="entry name" value="Biotin_CoA_COase_ligase"/>
</dbReference>
<dbReference type="PANTHER" id="PTHR12835:SF5">
    <property type="entry name" value="BIOTIN--PROTEIN LIGASE"/>
    <property type="match status" value="1"/>
</dbReference>
<name>A0A3P5XAD4_9RHOB</name>
<dbReference type="EC" id="6.3.4.15" evidence="3"/>
<dbReference type="PROSITE" id="PS51733">
    <property type="entry name" value="BPL_LPL_CATALYTIC"/>
    <property type="match status" value="1"/>
</dbReference>
<dbReference type="CDD" id="cd16442">
    <property type="entry name" value="BPL"/>
    <property type="match status" value="1"/>
</dbReference>
<reference evidence="6 7" key="1">
    <citation type="submission" date="2018-11" db="EMBL/GenBank/DDBJ databases">
        <authorList>
            <person name="Criscuolo A."/>
        </authorList>
    </citation>
    <scope>NUCLEOTIDE SEQUENCE [LARGE SCALE GENOMIC DNA]</scope>
    <source>
        <strain evidence="6">ACIP111625</strain>
    </source>
</reference>
<protein>
    <recommendedName>
        <fullName evidence="3">biotin--[biotin carboxyl-carrier protein] ligase</fullName>
        <ecNumber evidence="3">6.3.4.15</ecNumber>
    </recommendedName>
</protein>
<dbReference type="Gene3D" id="3.30.930.10">
    <property type="entry name" value="Bira Bifunctional Protein, Domain 2"/>
    <property type="match status" value="1"/>
</dbReference>
<evidence type="ECO:0000256" key="3">
    <source>
        <dbReference type="ARBA" id="ARBA00024227"/>
    </source>
</evidence>
<evidence type="ECO:0000259" key="5">
    <source>
        <dbReference type="PROSITE" id="PS51733"/>
    </source>
</evidence>
<sequence>MSSEALASRVELATVDSTNAEAFRQAPDLRGPLWILAGEQTAGKGRRARAWASPPGNFHASLVQRITEPPARLGLRSFVAALALYDAFQALTGLGAGFALKWPNDVLLNGGKLTGILLEASGQTLVIGIGVNLIAAPPAETLEPGAVAPVSLLAETGLRITPARFLDALAPAMEDWEARLRADGFAPLREAWLSRAARLGERIIARTGTETREGIFETIDHEGNLILRMSGGAIAIPAADVFF</sequence>
<evidence type="ECO:0000256" key="4">
    <source>
        <dbReference type="ARBA" id="ARBA00047846"/>
    </source>
</evidence>
<evidence type="ECO:0000256" key="1">
    <source>
        <dbReference type="ARBA" id="ARBA00022598"/>
    </source>
</evidence>
<dbReference type="InterPro" id="IPR004143">
    <property type="entry name" value="BPL_LPL_catalytic"/>
</dbReference>
<dbReference type="InterPro" id="IPR003142">
    <property type="entry name" value="BPL_C"/>
</dbReference>
<keyword evidence="7" id="KW-1185">Reference proteome</keyword>
<dbReference type="Pfam" id="PF02237">
    <property type="entry name" value="BPL_C"/>
    <property type="match status" value="1"/>
</dbReference>
<dbReference type="GO" id="GO:0004077">
    <property type="term" value="F:biotin--[biotin carboxyl-carrier protein] ligase activity"/>
    <property type="evidence" value="ECO:0007669"/>
    <property type="project" value="UniProtKB-EC"/>
</dbReference>
<dbReference type="OrthoDB" id="9807064at2"/>
<evidence type="ECO:0000313" key="6">
    <source>
        <dbReference type="EMBL" id="VDC31691.1"/>
    </source>
</evidence>
<proteinExistence type="predicted"/>
<dbReference type="EMBL" id="UXAW01000087">
    <property type="protein sequence ID" value="VDC31691.1"/>
    <property type="molecule type" value="Genomic_DNA"/>
</dbReference>
<feature type="domain" description="BPL/LPL catalytic" evidence="5">
    <location>
        <begin position="1"/>
        <end position="181"/>
    </location>
</feature>
<dbReference type="AlphaFoldDB" id="A0A3P5XAD4"/>
<gene>
    <name evidence="6" type="primary">birA</name>
    <name evidence="6" type="ORF">XINFAN_03063</name>
</gene>
<dbReference type="SUPFAM" id="SSF55681">
    <property type="entry name" value="Class II aaRS and biotin synthetases"/>
    <property type="match status" value="1"/>
</dbReference>
<dbReference type="InterPro" id="IPR045864">
    <property type="entry name" value="aa-tRNA-synth_II/BPL/LPL"/>
</dbReference>
<accession>A0A3P5XAD4</accession>
<evidence type="ECO:0000313" key="7">
    <source>
        <dbReference type="Proteomes" id="UP000277498"/>
    </source>
</evidence>
<comment type="catalytic activity">
    <reaction evidence="4">
        <text>biotin + L-lysyl-[protein] + ATP = N(6)-biotinyl-L-lysyl-[protein] + AMP + diphosphate + H(+)</text>
        <dbReference type="Rhea" id="RHEA:11756"/>
        <dbReference type="Rhea" id="RHEA-COMP:9752"/>
        <dbReference type="Rhea" id="RHEA-COMP:10505"/>
        <dbReference type="ChEBI" id="CHEBI:15378"/>
        <dbReference type="ChEBI" id="CHEBI:29969"/>
        <dbReference type="ChEBI" id="CHEBI:30616"/>
        <dbReference type="ChEBI" id="CHEBI:33019"/>
        <dbReference type="ChEBI" id="CHEBI:57586"/>
        <dbReference type="ChEBI" id="CHEBI:83144"/>
        <dbReference type="ChEBI" id="CHEBI:456215"/>
        <dbReference type="EC" id="6.3.4.15"/>
    </reaction>
</comment>
<organism evidence="6 7">
    <name type="scientific">Pseudogemmobacter humi</name>
    <dbReference type="NCBI Taxonomy" id="2483812"/>
    <lineage>
        <taxon>Bacteria</taxon>
        <taxon>Pseudomonadati</taxon>
        <taxon>Pseudomonadota</taxon>
        <taxon>Alphaproteobacteria</taxon>
        <taxon>Rhodobacterales</taxon>
        <taxon>Paracoccaceae</taxon>
        <taxon>Pseudogemmobacter</taxon>
    </lineage>
</organism>
<dbReference type="RefSeq" id="WP_124087781.1">
    <property type="nucleotide sequence ID" value="NZ_UXAW01000087.1"/>
</dbReference>
<dbReference type="Pfam" id="PF03099">
    <property type="entry name" value="BPL_LplA_LipB"/>
    <property type="match status" value="1"/>
</dbReference>
<keyword evidence="2" id="KW-0092">Biotin</keyword>
<dbReference type="NCBIfam" id="TIGR00121">
    <property type="entry name" value="birA_ligase"/>
    <property type="match status" value="1"/>
</dbReference>
<dbReference type="GO" id="GO:0005737">
    <property type="term" value="C:cytoplasm"/>
    <property type="evidence" value="ECO:0007669"/>
    <property type="project" value="TreeGrafter"/>
</dbReference>
<dbReference type="PANTHER" id="PTHR12835">
    <property type="entry name" value="BIOTIN PROTEIN LIGASE"/>
    <property type="match status" value="1"/>
</dbReference>
<dbReference type="Proteomes" id="UP000277498">
    <property type="component" value="Unassembled WGS sequence"/>
</dbReference>
<evidence type="ECO:0000256" key="2">
    <source>
        <dbReference type="ARBA" id="ARBA00023267"/>
    </source>
</evidence>